<feature type="transmembrane region" description="Helical" evidence="16">
    <location>
        <begin position="39"/>
        <end position="56"/>
    </location>
</feature>
<dbReference type="Pfam" id="PF16927">
    <property type="entry name" value="HisKA_7TM"/>
    <property type="match status" value="1"/>
</dbReference>
<feature type="modified residue" description="Phosphohistidine" evidence="14">
    <location>
        <position position="995"/>
    </location>
</feature>
<dbReference type="PROSITE" id="PS50109">
    <property type="entry name" value="HIS_KIN"/>
    <property type="match status" value="1"/>
</dbReference>
<gene>
    <name evidence="20" type="ORF">C943_03417</name>
</gene>
<dbReference type="GO" id="GO:0005524">
    <property type="term" value="F:ATP binding"/>
    <property type="evidence" value="ECO:0007669"/>
    <property type="project" value="UniProtKB-KW"/>
</dbReference>
<dbReference type="SMART" id="SM00387">
    <property type="entry name" value="HATPase_c"/>
    <property type="match status" value="1"/>
</dbReference>
<keyword evidence="21" id="KW-1185">Reference proteome</keyword>
<dbReference type="InterPro" id="IPR005467">
    <property type="entry name" value="His_kinase_dom"/>
</dbReference>
<protein>
    <recommendedName>
        <fullName evidence="3">histidine kinase</fullName>
        <ecNumber evidence="3">2.7.13.3</ecNumber>
    </recommendedName>
</protein>
<dbReference type="Pfam" id="PF00072">
    <property type="entry name" value="Response_reg"/>
    <property type="match status" value="1"/>
</dbReference>
<dbReference type="PRINTS" id="PR00344">
    <property type="entry name" value="BCTRLSENSOR"/>
</dbReference>
<dbReference type="Gene3D" id="3.40.50.2300">
    <property type="match status" value="1"/>
</dbReference>
<dbReference type="PROSITE" id="PS50894">
    <property type="entry name" value="HPT"/>
    <property type="match status" value="1"/>
</dbReference>
<dbReference type="InterPro" id="IPR008207">
    <property type="entry name" value="Sig_transdc_His_kin_Hpt_dom"/>
</dbReference>
<comment type="caution">
    <text evidence="20">The sequence shown here is derived from an EMBL/GenBank/DDBJ whole genome shotgun (WGS) entry which is preliminary data.</text>
</comment>
<dbReference type="PANTHER" id="PTHR43047">
    <property type="entry name" value="TWO-COMPONENT HISTIDINE PROTEIN KINASE"/>
    <property type="match status" value="1"/>
</dbReference>
<dbReference type="SUPFAM" id="SSF47226">
    <property type="entry name" value="Histidine-containing phosphotransfer domain, HPT domain"/>
    <property type="match status" value="1"/>
</dbReference>
<dbReference type="InterPro" id="IPR011006">
    <property type="entry name" value="CheY-like_superfamily"/>
</dbReference>
<dbReference type="CDD" id="cd00082">
    <property type="entry name" value="HisKA"/>
    <property type="match status" value="1"/>
</dbReference>
<proteinExistence type="predicted"/>
<feature type="transmembrane region" description="Helical" evidence="16">
    <location>
        <begin position="147"/>
        <end position="172"/>
    </location>
</feature>
<dbReference type="eggNOG" id="COG0784">
    <property type="taxonomic scope" value="Bacteria"/>
</dbReference>
<dbReference type="PANTHER" id="PTHR43047:SF64">
    <property type="entry name" value="HISTIDINE KINASE CONTAINING CHEY-HOMOLOGOUS RECEIVER DOMAIN AND PAS DOMAIN-RELATED"/>
    <property type="match status" value="1"/>
</dbReference>
<feature type="modified residue" description="4-aspartylphosphate" evidence="15">
    <location>
        <position position="866"/>
    </location>
</feature>
<evidence type="ECO:0000256" key="4">
    <source>
        <dbReference type="ARBA" id="ARBA00022475"/>
    </source>
</evidence>
<dbReference type="InterPro" id="IPR036641">
    <property type="entry name" value="HPT_dom_sf"/>
</dbReference>
<dbReference type="SUPFAM" id="SSF52172">
    <property type="entry name" value="CheY-like"/>
    <property type="match status" value="1"/>
</dbReference>
<feature type="transmembrane region" description="Helical" evidence="16">
    <location>
        <begin position="210"/>
        <end position="227"/>
    </location>
</feature>
<dbReference type="OrthoDB" id="9811889at2"/>
<dbReference type="SMART" id="SM00448">
    <property type="entry name" value="REC"/>
    <property type="match status" value="1"/>
</dbReference>
<feature type="transmembrane region" description="Helical" evidence="16">
    <location>
        <begin position="184"/>
        <end position="204"/>
    </location>
</feature>
<dbReference type="InterPro" id="IPR003594">
    <property type="entry name" value="HATPase_dom"/>
</dbReference>
<keyword evidence="13 16" id="KW-0472">Membrane</keyword>
<dbReference type="RefSeq" id="WP_008624374.1">
    <property type="nucleotide sequence ID" value="NZ_AMZY02000005.1"/>
</dbReference>
<dbReference type="SUPFAM" id="SSF55781">
    <property type="entry name" value="GAF domain-like"/>
    <property type="match status" value="1"/>
</dbReference>
<dbReference type="PROSITE" id="PS50110">
    <property type="entry name" value="RESPONSE_REGULATORY"/>
    <property type="match status" value="1"/>
</dbReference>
<dbReference type="Pfam" id="PF01590">
    <property type="entry name" value="GAF"/>
    <property type="match status" value="1"/>
</dbReference>
<keyword evidence="9" id="KW-0547">Nucleotide-binding</keyword>
<dbReference type="SMART" id="SM00388">
    <property type="entry name" value="HisKA"/>
    <property type="match status" value="1"/>
</dbReference>
<keyword evidence="4" id="KW-1003">Cell membrane</keyword>
<evidence type="ECO:0000256" key="5">
    <source>
        <dbReference type="ARBA" id="ARBA00022519"/>
    </source>
</evidence>
<dbReference type="Gene3D" id="1.10.287.130">
    <property type="match status" value="1"/>
</dbReference>
<keyword evidence="8 16" id="KW-0812">Transmembrane</keyword>
<dbReference type="InterPro" id="IPR029016">
    <property type="entry name" value="GAF-like_dom_sf"/>
</dbReference>
<dbReference type="InterPro" id="IPR003018">
    <property type="entry name" value="GAF"/>
</dbReference>
<evidence type="ECO:0000259" key="19">
    <source>
        <dbReference type="PROSITE" id="PS50894"/>
    </source>
</evidence>
<feature type="domain" description="Histidine kinase" evidence="17">
    <location>
        <begin position="560"/>
        <end position="783"/>
    </location>
</feature>
<organism evidence="20 21">
    <name type="scientific">Mariniradius saccharolyticus AK6</name>
    <dbReference type="NCBI Taxonomy" id="1239962"/>
    <lineage>
        <taxon>Bacteria</taxon>
        <taxon>Pseudomonadati</taxon>
        <taxon>Bacteroidota</taxon>
        <taxon>Cytophagia</taxon>
        <taxon>Cytophagales</taxon>
        <taxon>Cyclobacteriaceae</taxon>
        <taxon>Mariniradius</taxon>
    </lineage>
</organism>
<dbReference type="FunFam" id="1.10.287.130:FF:000003">
    <property type="entry name" value="Histidine kinase"/>
    <property type="match status" value="1"/>
</dbReference>
<keyword evidence="6 15" id="KW-0597">Phosphoprotein</keyword>
<dbReference type="CDD" id="cd17546">
    <property type="entry name" value="REC_hyHK_CKI1_RcsC-like"/>
    <property type="match status" value="1"/>
</dbReference>
<keyword evidence="5" id="KW-0997">Cell inner membrane</keyword>
<dbReference type="Gene3D" id="3.30.450.40">
    <property type="match status" value="1"/>
</dbReference>
<dbReference type="AlphaFoldDB" id="M7XBC1"/>
<evidence type="ECO:0000256" key="14">
    <source>
        <dbReference type="PROSITE-ProRule" id="PRU00110"/>
    </source>
</evidence>
<dbReference type="FunCoup" id="M7XBC1">
    <property type="interactions" value="116"/>
</dbReference>
<evidence type="ECO:0000259" key="18">
    <source>
        <dbReference type="PROSITE" id="PS50110"/>
    </source>
</evidence>
<evidence type="ECO:0000313" key="20">
    <source>
        <dbReference type="EMBL" id="EMS34730.1"/>
    </source>
</evidence>
<dbReference type="Pfam" id="PF02518">
    <property type="entry name" value="HATPase_c"/>
    <property type="match status" value="1"/>
</dbReference>
<dbReference type="GO" id="GO:0005886">
    <property type="term" value="C:plasma membrane"/>
    <property type="evidence" value="ECO:0007669"/>
    <property type="project" value="UniProtKB-SubCell"/>
</dbReference>
<evidence type="ECO:0000256" key="10">
    <source>
        <dbReference type="ARBA" id="ARBA00022777"/>
    </source>
</evidence>
<dbReference type="Gene3D" id="3.30.565.10">
    <property type="entry name" value="Histidine kinase-like ATPase, C-terminal domain"/>
    <property type="match status" value="1"/>
</dbReference>
<dbReference type="EC" id="2.7.13.3" evidence="3"/>
<keyword evidence="12 16" id="KW-1133">Transmembrane helix</keyword>
<dbReference type="SUPFAM" id="SSF55874">
    <property type="entry name" value="ATPase domain of HSP90 chaperone/DNA topoisomerase II/histidine kinase"/>
    <property type="match status" value="1"/>
</dbReference>
<dbReference type="Proteomes" id="UP000010953">
    <property type="component" value="Unassembled WGS sequence"/>
</dbReference>
<dbReference type="CDD" id="cd16922">
    <property type="entry name" value="HATPase_EvgS-ArcB-TorS-like"/>
    <property type="match status" value="1"/>
</dbReference>
<evidence type="ECO:0000256" key="2">
    <source>
        <dbReference type="ARBA" id="ARBA00004429"/>
    </source>
</evidence>
<dbReference type="SMART" id="SM00065">
    <property type="entry name" value="GAF"/>
    <property type="match status" value="1"/>
</dbReference>
<keyword evidence="10" id="KW-0418">Kinase</keyword>
<evidence type="ECO:0000256" key="9">
    <source>
        <dbReference type="ARBA" id="ARBA00022741"/>
    </source>
</evidence>
<evidence type="ECO:0000256" key="6">
    <source>
        <dbReference type="ARBA" id="ARBA00022553"/>
    </source>
</evidence>
<evidence type="ECO:0000256" key="3">
    <source>
        <dbReference type="ARBA" id="ARBA00012438"/>
    </source>
</evidence>
<evidence type="ECO:0000256" key="11">
    <source>
        <dbReference type="ARBA" id="ARBA00022840"/>
    </source>
</evidence>
<feature type="domain" description="HPt" evidence="19">
    <location>
        <begin position="956"/>
        <end position="1049"/>
    </location>
</feature>
<evidence type="ECO:0000256" key="13">
    <source>
        <dbReference type="ARBA" id="ARBA00023136"/>
    </source>
</evidence>
<evidence type="ECO:0000256" key="12">
    <source>
        <dbReference type="ARBA" id="ARBA00022989"/>
    </source>
</evidence>
<dbReference type="Pfam" id="PF00512">
    <property type="entry name" value="HisKA"/>
    <property type="match status" value="1"/>
</dbReference>
<dbReference type="eggNOG" id="COG2205">
    <property type="taxonomic scope" value="Bacteria"/>
</dbReference>
<feature type="domain" description="Response regulatory" evidence="18">
    <location>
        <begin position="815"/>
        <end position="933"/>
    </location>
</feature>
<accession>M7XBC1</accession>
<dbReference type="InterPro" id="IPR004358">
    <property type="entry name" value="Sig_transdc_His_kin-like_C"/>
</dbReference>
<reference evidence="20" key="1">
    <citation type="submission" date="2013-01" db="EMBL/GenBank/DDBJ databases">
        <title>Genome assembly of Mariniradius saccharolyticus AK6.</title>
        <authorList>
            <person name="Vaidya B."/>
            <person name="Khatri I."/>
            <person name="Tanuku N.R.S."/>
            <person name="Subramanian S."/>
            <person name="Pinnaka A."/>
        </authorList>
    </citation>
    <scope>NUCLEOTIDE SEQUENCE [LARGE SCALE GENOMIC DNA]</scope>
    <source>
        <strain evidence="20">AK6</strain>
    </source>
</reference>
<dbReference type="STRING" id="1239962.C943_03417"/>
<evidence type="ECO:0000256" key="1">
    <source>
        <dbReference type="ARBA" id="ARBA00000085"/>
    </source>
</evidence>
<evidence type="ECO:0000256" key="8">
    <source>
        <dbReference type="ARBA" id="ARBA00022692"/>
    </source>
</evidence>
<dbReference type="GO" id="GO:0000155">
    <property type="term" value="F:phosphorelay sensor kinase activity"/>
    <property type="evidence" value="ECO:0007669"/>
    <property type="project" value="InterPro"/>
</dbReference>
<evidence type="ECO:0000256" key="16">
    <source>
        <dbReference type="SAM" id="Phobius"/>
    </source>
</evidence>
<feature type="transmembrane region" description="Helical" evidence="16">
    <location>
        <begin position="68"/>
        <end position="89"/>
    </location>
</feature>
<dbReference type="InterPro" id="IPR003661">
    <property type="entry name" value="HisK_dim/P_dom"/>
</dbReference>
<dbReference type="InterPro" id="IPR036890">
    <property type="entry name" value="HATPase_C_sf"/>
</dbReference>
<dbReference type="eggNOG" id="COG1807">
    <property type="taxonomic scope" value="Bacteria"/>
</dbReference>
<evidence type="ECO:0000313" key="21">
    <source>
        <dbReference type="Proteomes" id="UP000010953"/>
    </source>
</evidence>
<keyword evidence="7" id="KW-0808">Transferase</keyword>
<dbReference type="InParanoid" id="M7XBC1"/>
<dbReference type="EMBL" id="AMZY02000005">
    <property type="protein sequence ID" value="EMS34730.1"/>
    <property type="molecule type" value="Genomic_DNA"/>
</dbReference>
<keyword evidence="11" id="KW-0067">ATP-binding</keyword>
<dbReference type="InterPro" id="IPR001789">
    <property type="entry name" value="Sig_transdc_resp-reg_receiver"/>
</dbReference>
<comment type="catalytic activity">
    <reaction evidence="1">
        <text>ATP + protein L-histidine = ADP + protein N-phospho-L-histidine.</text>
        <dbReference type="EC" id="2.7.13.3"/>
    </reaction>
</comment>
<sequence>MNLQFYFNPFSIPIFFTALVFLFLLRISFSKDFKLDDRYFSLLMLSCFLYSFFYAIELLGVNADTIRLFYYLEFIGGVFVAPFLFLFVLRYSDQTQLINKFLERLLFACSAFFLAMVLTNESHGLFYGSVSAQNNGYFLAVELEKGIFHWLYASYNSLLIIAANILLVRMLFSVPDLYKGQVLIMLFGTLIPWLAYILVVFGNYPFGLDPVPFFLAVSAIVLFWALYKYRLFRTNPIAFKTIFENISDGIIIFDRLGDVVALNLTAKKFFQDTGIQSPSNKSDLAKFQDDLSDLVNGTKATIEIEDKISEKSYVVYLRTINGEHPDGDNFQYLIIRDISEQKATEVLIKANEEKMQHVNQDLLRKEKMLTSIAFATKELLSNQDFEIATQKAITLIGDGAGADRAYLFENRIDENENILSSQRFEWSALGVPPEIDNPNLKDLPIGMFGRAAENFLQNNSFHGIVSQMDEDPELKELFQSQDILSVLLIPIYVEDHFWGFVGFDDCTNERHWSDAETALLISFADSISNAIERKNMEKNLIFSMEQAKEASVAKSEFLANMSHEIRTPLNGVIGFSDLLMKTNLEDNQKGYLKSIIQSGNLLLGLINDILDFSKIEAGKLELSQEWFNVRDVAAETLKIIQPVVDEKKLQLQLNVNTDVPKFVQGDLTRIKQILINLLSNAGKFTHEGKIAMEISVDNLRSSATKKALIFSVIDTGIGISKEKQQTIFEAFAQEDTSTTRKYGGTGLGLTICSKLLELMKSKLELETEVGQGSTFFFTLELPFAEQIEEPTLEVSPAIIVEREEKETPASKGTYKVLLVDDNPVNMLLAKSIVKKLLPSSEISEAYNGAEAVTQYKREVPDIIFMDIQMPEVSGYEATKQIRVLEQDRHTPIVALTAGTVKGEYDRCIEAGMDDYLSKPVLVSDIAGMIEKYLGSQPIEEQGEAISSKFDEYKKSDPEFFRELVEVSISNISKLKSALQHHFDQGDLKGVKQTGHALKGVGLNLDFQGLVQAAGDAERLTEITLSTAPLVNATIEEANRILALLEKEIK</sequence>
<name>M7XBC1_9BACT</name>
<feature type="transmembrane region" description="Helical" evidence="16">
    <location>
        <begin position="6"/>
        <end position="27"/>
    </location>
</feature>
<dbReference type="SUPFAM" id="SSF47384">
    <property type="entry name" value="Homodimeric domain of signal transducing histidine kinase"/>
    <property type="match status" value="1"/>
</dbReference>
<feature type="transmembrane region" description="Helical" evidence="16">
    <location>
        <begin position="101"/>
        <end position="119"/>
    </location>
</feature>
<dbReference type="InterPro" id="IPR031621">
    <property type="entry name" value="HisKA_7TM"/>
</dbReference>
<comment type="subcellular location">
    <subcellularLocation>
        <location evidence="2">Cell inner membrane</location>
        <topology evidence="2">Multi-pass membrane protein</topology>
    </subcellularLocation>
</comment>
<evidence type="ECO:0000259" key="17">
    <source>
        <dbReference type="PROSITE" id="PS50109"/>
    </source>
</evidence>
<evidence type="ECO:0000256" key="15">
    <source>
        <dbReference type="PROSITE-ProRule" id="PRU00169"/>
    </source>
</evidence>
<evidence type="ECO:0000256" key="7">
    <source>
        <dbReference type="ARBA" id="ARBA00022679"/>
    </source>
</evidence>
<dbReference type="Gene3D" id="1.20.120.160">
    <property type="entry name" value="HPT domain"/>
    <property type="match status" value="1"/>
</dbReference>
<dbReference type="InterPro" id="IPR036097">
    <property type="entry name" value="HisK_dim/P_sf"/>
</dbReference>
<dbReference type="FunFam" id="3.30.565.10:FF:000010">
    <property type="entry name" value="Sensor histidine kinase RcsC"/>
    <property type="match status" value="1"/>
</dbReference>